<accession>A0A4R6UBT0</accession>
<feature type="transmembrane region" description="Helical" evidence="1">
    <location>
        <begin position="285"/>
        <end position="308"/>
    </location>
</feature>
<keyword evidence="1" id="KW-0472">Membrane</keyword>
<feature type="transmembrane region" description="Helical" evidence="1">
    <location>
        <begin position="369"/>
        <end position="393"/>
    </location>
</feature>
<dbReference type="InterPro" id="IPR036927">
    <property type="entry name" value="Cyt_c_oxase-like_su1_sf"/>
</dbReference>
<dbReference type="PANTHER" id="PTHR10422:SF38">
    <property type="entry name" value="CYTOCHROME B SUBUNIT OF NITRIC OXIDE REDUCTASE"/>
    <property type="match status" value="1"/>
</dbReference>
<proteinExistence type="predicted"/>
<feature type="transmembrane region" description="Helical" evidence="1">
    <location>
        <begin position="587"/>
        <end position="610"/>
    </location>
</feature>
<dbReference type="EMBL" id="SNYM01000030">
    <property type="protein sequence ID" value="TDQ43402.1"/>
    <property type="molecule type" value="Genomic_DNA"/>
</dbReference>
<dbReference type="FunFam" id="1.20.210.10:FF:000008">
    <property type="entry name" value="Nitric oxide reductase large subunit"/>
    <property type="match status" value="1"/>
</dbReference>
<comment type="caution">
    <text evidence="3">The sequence shown here is derived from an EMBL/GenBank/DDBJ whole genome shotgun (WGS) entry which is preliminary data.</text>
</comment>
<dbReference type="InterPro" id="IPR000883">
    <property type="entry name" value="Cyt_C_Oxase_1"/>
</dbReference>
<dbReference type="Pfam" id="PF00115">
    <property type="entry name" value="COX1"/>
    <property type="match status" value="1"/>
</dbReference>
<dbReference type="Gene3D" id="1.20.210.10">
    <property type="entry name" value="Cytochrome c oxidase-like, subunit I domain"/>
    <property type="match status" value="1"/>
</dbReference>
<keyword evidence="1" id="KW-0812">Transmembrane</keyword>
<dbReference type="AlphaFoldDB" id="A0A4R6UBT0"/>
<dbReference type="InterPro" id="IPR054309">
    <property type="entry name" value="NorB_cytochrome_c-like"/>
</dbReference>
<sequence length="778" mass="87380">MGQYKKLWFSLIAVLAITFGMLGYFGREVYRAAPPIPDRVVTENGRELMTDASILDGQTAWQSVGGMQLGSIWGHGAYQAPDWSADWLHRELLNWLELAAEDEFQQSFEALNDEQQALLKIRLKKAYRENTYLADRKILTISERRARAFELTADYYHRLFSDAPELQKTRQAYAMKEATLPSAERREKLTHFFFWTSWVASTERTPDGATYTNNWPHEPLIGNVPTAENVIWSVVSVILLIAGVGGLIWTWAFMQKHDEEEPQAPKADPITTFALTASQKALGKYLFVVVALFVFQVLLGGFTAHYTVEGQGFYGIETSKWLPYSLTRTWHIQSALFWIATGFLAAGLFLAPIINGGKDPKYQKLGVDILFWALIAVVVGSFVGNYLAIAQIMPAEWNFWLGHQGYEYVDLGRLWQIGKFTGIVFWLVLMLRAIVPAFKQPGDKNLLALLSASVIAIGLFYGAGFAYGERTHISIMEYWRWWIVHLWVEGFFEVFATAALAFIFCSMGLVSKKMATVAALGSASLFMLGGVPGTFHHLYFSGTTTPVMAVGATFSALEVVPLVVLGYEAWEHWRLKQRAPWMQNVKWPLYFFIAVAFWNMLGAGVLGFMINPPVSLYYVQGLNTTPTHGHAALFGVYGFLALGFCLLILRYIRPRMAFDEKLMKTAFWWLNGGLVLMLFTSLLPIGFLQFAASASEGLWYARSEAFMQSGLLPTLRWVRTIGDVVFIVGACAVAWQVVKGLFYRDETAEETLDLTSGETQPVGKPALANVIAREQTAK</sequence>
<dbReference type="OrthoDB" id="9767153at2"/>
<dbReference type="PANTHER" id="PTHR10422">
    <property type="entry name" value="CYTOCHROME C OXIDASE SUBUNIT 1"/>
    <property type="match status" value="1"/>
</dbReference>
<evidence type="ECO:0000256" key="1">
    <source>
        <dbReference type="SAM" id="Phobius"/>
    </source>
</evidence>
<keyword evidence="4" id="KW-1185">Reference proteome</keyword>
<evidence type="ECO:0000313" key="3">
    <source>
        <dbReference type="EMBL" id="TDQ43402.1"/>
    </source>
</evidence>
<gene>
    <name evidence="3" type="ORF">EV696_13018</name>
</gene>
<feature type="transmembrane region" description="Helical" evidence="1">
    <location>
        <begin position="547"/>
        <end position="567"/>
    </location>
</feature>
<feature type="transmembrane region" description="Helical" evidence="1">
    <location>
        <begin position="517"/>
        <end position="535"/>
    </location>
</feature>
<feature type="transmembrane region" description="Helical" evidence="1">
    <location>
        <begin position="413"/>
        <end position="434"/>
    </location>
</feature>
<reference evidence="3 4" key="1">
    <citation type="submission" date="2019-03" db="EMBL/GenBank/DDBJ databases">
        <title>Genomic Encyclopedia of Type Strains, Phase IV (KMG-IV): sequencing the most valuable type-strain genomes for metagenomic binning, comparative biology and taxonomic classification.</title>
        <authorList>
            <person name="Goeker M."/>
        </authorList>
    </citation>
    <scope>NUCLEOTIDE SEQUENCE [LARGE SCALE GENOMIC DNA]</scope>
    <source>
        <strain evidence="3 4">DSM 103792</strain>
    </source>
</reference>
<feature type="transmembrane region" description="Helical" evidence="1">
    <location>
        <begin position="335"/>
        <end position="357"/>
    </location>
</feature>
<keyword evidence="1" id="KW-1133">Transmembrane helix</keyword>
<feature type="domain" description="Nitric oxide reductase subunit B cytochrome c-like" evidence="2">
    <location>
        <begin position="37"/>
        <end position="217"/>
    </location>
</feature>
<feature type="transmembrane region" description="Helical" evidence="1">
    <location>
        <begin position="669"/>
        <end position="692"/>
    </location>
</feature>
<dbReference type="SUPFAM" id="SSF81442">
    <property type="entry name" value="Cytochrome c oxidase subunit I-like"/>
    <property type="match status" value="1"/>
</dbReference>
<feature type="transmembrane region" description="Helical" evidence="1">
    <location>
        <begin position="479"/>
        <end position="505"/>
    </location>
</feature>
<dbReference type="RefSeq" id="WP_133593669.1">
    <property type="nucleotide sequence ID" value="NZ_CP037953.1"/>
</dbReference>
<dbReference type="GO" id="GO:0009060">
    <property type="term" value="P:aerobic respiration"/>
    <property type="evidence" value="ECO:0007669"/>
    <property type="project" value="InterPro"/>
</dbReference>
<feature type="transmembrane region" description="Helical" evidence="1">
    <location>
        <begin position="717"/>
        <end position="738"/>
    </location>
</feature>
<evidence type="ECO:0000259" key="2">
    <source>
        <dbReference type="Pfam" id="PF22085"/>
    </source>
</evidence>
<feature type="transmembrane region" description="Helical" evidence="1">
    <location>
        <begin position="7"/>
        <end position="26"/>
    </location>
</feature>
<feature type="transmembrane region" description="Helical" evidence="1">
    <location>
        <begin position="630"/>
        <end position="649"/>
    </location>
</feature>
<dbReference type="GO" id="GO:0020037">
    <property type="term" value="F:heme binding"/>
    <property type="evidence" value="ECO:0007669"/>
    <property type="project" value="InterPro"/>
</dbReference>
<name>A0A4R6UBT0_9GAMM</name>
<evidence type="ECO:0000313" key="4">
    <source>
        <dbReference type="Proteomes" id="UP000295375"/>
    </source>
</evidence>
<organism evidence="3 4">
    <name type="scientific">Permianibacter aggregans</name>
    <dbReference type="NCBI Taxonomy" id="1510150"/>
    <lineage>
        <taxon>Bacteria</taxon>
        <taxon>Pseudomonadati</taxon>
        <taxon>Pseudomonadota</taxon>
        <taxon>Gammaproteobacteria</taxon>
        <taxon>Pseudomonadales</taxon>
        <taxon>Pseudomonadaceae</taxon>
        <taxon>Permianibacter</taxon>
    </lineage>
</organism>
<dbReference type="Pfam" id="PF22085">
    <property type="entry name" value="NorB_cytochrome_c-like"/>
    <property type="match status" value="1"/>
</dbReference>
<dbReference type="GO" id="GO:0016020">
    <property type="term" value="C:membrane"/>
    <property type="evidence" value="ECO:0007669"/>
    <property type="project" value="InterPro"/>
</dbReference>
<feature type="transmembrane region" description="Helical" evidence="1">
    <location>
        <begin position="230"/>
        <end position="253"/>
    </location>
</feature>
<dbReference type="Proteomes" id="UP000295375">
    <property type="component" value="Unassembled WGS sequence"/>
</dbReference>
<dbReference type="GO" id="GO:0004129">
    <property type="term" value="F:cytochrome-c oxidase activity"/>
    <property type="evidence" value="ECO:0007669"/>
    <property type="project" value="InterPro"/>
</dbReference>
<feature type="transmembrane region" description="Helical" evidence="1">
    <location>
        <begin position="446"/>
        <end position="467"/>
    </location>
</feature>
<protein>
    <submittedName>
        <fullName evidence="3">Nitric oxide reductase NorZ apoprotein</fullName>
    </submittedName>
</protein>